<keyword evidence="1" id="KW-0812">Transmembrane</keyword>
<evidence type="ECO:0000313" key="3">
    <source>
        <dbReference type="EMBL" id="PSK90809.1"/>
    </source>
</evidence>
<evidence type="ECO:0000313" key="4">
    <source>
        <dbReference type="Proteomes" id="UP000240572"/>
    </source>
</evidence>
<dbReference type="RefSeq" id="WP_106524076.1">
    <property type="nucleotide sequence ID" value="NZ_PYGD01000007.1"/>
</dbReference>
<keyword evidence="4" id="KW-1185">Reference proteome</keyword>
<comment type="caution">
    <text evidence="3">The sequence shown here is derived from an EMBL/GenBank/DDBJ whole genome shotgun (WGS) entry which is preliminary data.</text>
</comment>
<dbReference type="PANTHER" id="PTHR34220">
    <property type="entry name" value="SENSOR HISTIDINE KINASE YPDA"/>
    <property type="match status" value="1"/>
</dbReference>
<evidence type="ECO:0000256" key="1">
    <source>
        <dbReference type="SAM" id="Phobius"/>
    </source>
</evidence>
<feature type="transmembrane region" description="Helical" evidence="1">
    <location>
        <begin position="116"/>
        <end position="135"/>
    </location>
</feature>
<dbReference type="OrthoDB" id="9809908at2"/>
<feature type="transmembrane region" description="Helical" evidence="1">
    <location>
        <begin position="12"/>
        <end position="33"/>
    </location>
</feature>
<dbReference type="Proteomes" id="UP000240572">
    <property type="component" value="Unassembled WGS sequence"/>
</dbReference>
<protein>
    <submittedName>
        <fullName evidence="3">Histidine kinase</fullName>
    </submittedName>
</protein>
<dbReference type="InterPro" id="IPR010559">
    <property type="entry name" value="Sig_transdc_His_kin_internal"/>
</dbReference>
<evidence type="ECO:0000259" key="2">
    <source>
        <dbReference type="Pfam" id="PF06580"/>
    </source>
</evidence>
<accession>A0A2P8D0R3</accession>
<organism evidence="3 4">
    <name type="scientific">Taibaiella chishuiensis</name>
    <dbReference type="NCBI Taxonomy" id="1434707"/>
    <lineage>
        <taxon>Bacteria</taxon>
        <taxon>Pseudomonadati</taxon>
        <taxon>Bacteroidota</taxon>
        <taxon>Chitinophagia</taxon>
        <taxon>Chitinophagales</taxon>
        <taxon>Chitinophagaceae</taxon>
        <taxon>Taibaiella</taxon>
    </lineage>
</organism>
<keyword evidence="1" id="KW-0472">Membrane</keyword>
<dbReference type="GO" id="GO:0000155">
    <property type="term" value="F:phosphorelay sensor kinase activity"/>
    <property type="evidence" value="ECO:0007669"/>
    <property type="project" value="InterPro"/>
</dbReference>
<dbReference type="EMBL" id="PYGD01000007">
    <property type="protein sequence ID" value="PSK90809.1"/>
    <property type="molecule type" value="Genomic_DNA"/>
</dbReference>
<feature type="transmembrane region" description="Helical" evidence="1">
    <location>
        <begin position="73"/>
        <end position="96"/>
    </location>
</feature>
<dbReference type="Pfam" id="PF06580">
    <property type="entry name" value="His_kinase"/>
    <property type="match status" value="1"/>
</dbReference>
<feature type="transmembrane region" description="Helical" evidence="1">
    <location>
        <begin position="39"/>
        <end position="61"/>
    </location>
</feature>
<dbReference type="GO" id="GO:0016020">
    <property type="term" value="C:membrane"/>
    <property type="evidence" value="ECO:0007669"/>
    <property type="project" value="InterPro"/>
</dbReference>
<name>A0A2P8D0R3_9BACT</name>
<dbReference type="AlphaFoldDB" id="A0A2P8D0R3"/>
<dbReference type="PANTHER" id="PTHR34220:SF7">
    <property type="entry name" value="SENSOR HISTIDINE KINASE YPDA"/>
    <property type="match status" value="1"/>
</dbReference>
<keyword evidence="3" id="KW-0418">Kinase</keyword>
<keyword evidence="1" id="KW-1133">Transmembrane helix</keyword>
<proteinExistence type="predicted"/>
<feature type="domain" description="Signal transduction histidine kinase internal region" evidence="2">
    <location>
        <begin position="161"/>
        <end position="237"/>
    </location>
</feature>
<reference evidence="3 4" key="1">
    <citation type="submission" date="2018-03" db="EMBL/GenBank/DDBJ databases">
        <title>Genomic Encyclopedia of Type Strains, Phase III (KMG-III): the genomes of soil and plant-associated and newly described type strains.</title>
        <authorList>
            <person name="Whitman W."/>
        </authorList>
    </citation>
    <scope>NUCLEOTIDE SEQUENCE [LARGE SCALE GENOMIC DNA]</scope>
    <source>
        <strain evidence="3 4">CGMCC 1.12700</strain>
    </source>
</reference>
<gene>
    <name evidence="3" type="ORF">B0I18_107221</name>
</gene>
<sequence length="348" mass="40667">MNTEKGTNFKTIGLHALAVLTFVAYEITTMVLTQKPFNPWVLLCFYSMHIVFFYITAFYFLSYINSKVYYRLVRILMCVLEIVLYSIITVVVYKVIELILKGKYTTDNLIGEFVDNAWRGFYFFFLALCFWYARYSVLKKLEARNQEILRLQAQENELRMEGAFLRSQVNPHQLFNTFTVLYSRLLSKAPEEAKIMLLISDMMEYSLDADVISGQVRLGEDLLQIDREIRLQQVFYNANLKIKYEIKIDDQIKDIKLPPLLFMNFVQNIFKHGDLNDPLEPATITIDNIGNVLHFRTSNKIAPSPNAPSKNTGLNNTRTRLERHYPDRFELLTHQESGLFLVDLKISL</sequence>
<keyword evidence="3" id="KW-0808">Transferase</keyword>
<dbReference type="InterPro" id="IPR050640">
    <property type="entry name" value="Bact_2-comp_sensor_kinase"/>
</dbReference>